<dbReference type="CDD" id="cd15798">
    <property type="entry name" value="PMEI-like_3"/>
    <property type="match status" value="1"/>
</dbReference>
<evidence type="ECO:0000256" key="4">
    <source>
        <dbReference type="ARBA" id="ARBA00007786"/>
    </source>
</evidence>
<keyword evidence="14" id="KW-1133">Transmembrane helix</keyword>
<dbReference type="InterPro" id="IPR000070">
    <property type="entry name" value="Pectinesterase_cat"/>
</dbReference>
<comment type="pathway">
    <text evidence="2 13">Glycan metabolism; pectin degradation; 2-dehydro-3-deoxy-D-gluconate from pectin: step 1/5.</text>
</comment>
<evidence type="ECO:0000256" key="9">
    <source>
        <dbReference type="ARBA" id="ARBA00023085"/>
    </source>
</evidence>
<evidence type="ECO:0000256" key="2">
    <source>
        <dbReference type="ARBA" id="ARBA00005184"/>
    </source>
</evidence>
<dbReference type="AlphaFoldDB" id="A0ABD1GVS6"/>
<evidence type="ECO:0000259" key="15">
    <source>
        <dbReference type="SMART" id="SM00856"/>
    </source>
</evidence>
<evidence type="ECO:0000313" key="16">
    <source>
        <dbReference type="EMBL" id="KAL1547865.1"/>
    </source>
</evidence>
<keyword evidence="9 13" id="KW-0063">Aspartyl esterase</keyword>
<dbReference type="SUPFAM" id="SSF51126">
    <property type="entry name" value="Pectin lyase-like"/>
    <property type="match status" value="1"/>
</dbReference>
<keyword evidence="10" id="KW-0961">Cell wall biogenesis/degradation</keyword>
<dbReference type="Proteomes" id="UP001567538">
    <property type="component" value="Unassembled WGS sequence"/>
</dbReference>
<feature type="transmembrane region" description="Helical" evidence="14">
    <location>
        <begin position="20"/>
        <end position="40"/>
    </location>
</feature>
<keyword evidence="8 13" id="KW-0378">Hydrolase</keyword>
<evidence type="ECO:0000256" key="3">
    <source>
        <dbReference type="ARBA" id="ARBA00006027"/>
    </source>
</evidence>
<dbReference type="Pfam" id="PF04043">
    <property type="entry name" value="PMEI"/>
    <property type="match status" value="1"/>
</dbReference>
<protein>
    <recommendedName>
        <fullName evidence="5 13">Pectinesterase</fullName>
        <ecNumber evidence="5 13">3.1.1.11</ecNumber>
    </recommendedName>
</protein>
<evidence type="ECO:0000256" key="7">
    <source>
        <dbReference type="ARBA" id="ARBA00022525"/>
    </source>
</evidence>
<dbReference type="SUPFAM" id="SSF101148">
    <property type="entry name" value="Plant invertase/pectin methylesterase inhibitor"/>
    <property type="match status" value="1"/>
</dbReference>
<evidence type="ECO:0000256" key="8">
    <source>
        <dbReference type="ARBA" id="ARBA00022801"/>
    </source>
</evidence>
<dbReference type="GO" id="GO:0042545">
    <property type="term" value="P:cell wall modification"/>
    <property type="evidence" value="ECO:0007669"/>
    <property type="project" value="UniProtKB-UniRule"/>
</dbReference>
<dbReference type="GO" id="GO:0045490">
    <property type="term" value="P:pectin catabolic process"/>
    <property type="evidence" value="ECO:0007669"/>
    <property type="project" value="UniProtKB-UniRule"/>
</dbReference>
<dbReference type="FunFam" id="2.160.20.10:FF:000029">
    <property type="entry name" value="Pectinesterase 4"/>
    <property type="match status" value="1"/>
</dbReference>
<dbReference type="NCBIfam" id="TIGR01614">
    <property type="entry name" value="PME_inhib"/>
    <property type="match status" value="1"/>
</dbReference>
<comment type="caution">
    <text evidence="16">The sequence shown here is derived from an EMBL/GenBank/DDBJ whole genome shotgun (WGS) entry which is preliminary data.</text>
</comment>
<dbReference type="EC" id="3.1.1.11" evidence="5 13"/>
<dbReference type="InterPro" id="IPR012334">
    <property type="entry name" value="Pectin_lyas_fold"/>
</dbReference>
<dbReference type="Gene3D" id="1.20.140.40">
    <property type="entry name" value="Invertase/pectin methylesterase inhibitor family protein"/>
    <property type="match status" value="1"/>
</dbReference>
<proteinExistence type="inferred from homology"/>
<keyword evidence="14" id="KW-0472">Membrane</keyword>
<keyword evidence="7" id="KW-0964">Secreted</keyword>
<comment type="subcellular location">
    <subcellularLocation>
        <location evidence="1">Secreted</location>
        <location evidence="1">Cell wall</location>
    </subcellularLocation>
</comment>
<evidence type="ECO:0000313" key="17">
    <source>
        <dbReference type="Proteomes" id="UP001567538"/>
    </source>
</evidence>
<keyword evidence="14" id="KW-0812">Transmembrane</keyword>
<sequence length="538" mass="60103">MDSRCIIIIPRFTKSRTKKIITLLISLTISAFVLSIFLHFSNLHPRNRPLSPISDACSHTLYPSLCLSTLSPFQNSSDNILSLSLHLTLTRASAAQAAAADHFAAQDLTPPARDCAELLDQTLYELESAMAELGTSQPPYRNIRTLLSAAMTNENTCINGFLDLEEVANGRYLQNLLTPVSQMISNVLALIKHVESQESVKNVKMVTGEAARVARRRKKKRVRRLRANVVVDCGGRGRFRLIGEAVAAAPNMSVKTYVIKINKGVYRENVVIPREKMNIMLVGDGMNSTIITASRSLADGFSTFESATLTVVGDKFIARDITIQNTAAAEKHQAVALRVTSNAAFYRCGIASHQDTLYAHSLHQLYHECTIQGTIDFIFGNAAAVFNKCRILVRRPLRGQRNTITAQGREDPNQNTGISLQKCTIEAAAEFNSTERKRFATYLGRPWRKYSRVFVANSYLGELIHPRGWLEWPRYSDADTVEYVECRNYGPGAAMRWRISWGGYRNNCTAEMAKRFAVGEFLHGEDDWLESTVIPIFD</sequence>
<evidence type="ECO:0000256" key="1">
    <source>
        <dbReference type="ARBA" id="ARBA00004191"/>
    </source>
</evidence>
<feature type="domain" description="Pectinesterase inhibitor" evidence="15">
    <location>
        <begin position="48"/>
        <end position="190"/>
    </location>
</feature>
<gene>
    <name evidence="16" type="ORF">AAHA92_16172</name>
</gene>
<evidence type="ECO:0000256" key="10">
    <source>
        <dbReference type="ARBA" id="ARBA00023316"/>
    </source>
</evidence>
<evidence type="ECO:0000256" key="12">
    <source>
        <dbReference type="PROSITE-ProRule" id="PRU10040"/>
    </source>
</evidence>
<keyword evidence="17" id="KW-1185">Reference proteome</keyword>
<name>A0ABD1GVS6_SALDI</name>
<evidence type="ECO:0000256" key="5">
    <source>
        <dbReference type="ARBA" id="ARBA00013229"/>
    </source>
</evidence>
<dbReference type="GO" id="GO:0030599">
    <property type="term" value="F:pectinesterase activity"/>
    <property type="evidence" value="ECO:0007669"/>
    <property type="project" value="UniProtKB-UniRule"/>
</dbReference>
<dbReference type="InterPro" id="IPR011050">
    <property type="entry name" value="Pectin_lyase_fold/virulence"/>
</dbReference>
<evidence type="ECO:0000256" key="11">
    <source>
        <dbReference type="ARBA" id="ARBA00047928"/>
    </source>
</evidence>
<keyword evidence="6" id="KW-0134">Cell wall</keyword>
<dbReference type="Pfam" id="PF01095">
    <property type="entry name" value="Pectinesterase"/>
    <property type="match status" value="1"/>
</dbReference>
<accession>A0ABD1GVS6</accession>
<dbReference type="Gene3D" id="2.160.20.10">
    <property type="entry name" value="Single-stranded right-handed beta-helix, Pectin lyase-like"/>
    <property type="match status" value="1"/>
</dbReference>
<comment type="catalytic activity">
    <reaction evidence="11 13">
        <text>[(1-&gt;4)-alpha-D-galacturonosyl methyl ester](n) + n H2O = [(1-&gt;4)-alpha-D-galacturonosyl](n) + n methanol + n H(+)</text>
        <dbReference type="Rhea" id="RHEA:22380"/>
        <dbReference type="Rhea" id="RHEA-COMP:14570"/>
        <dbReference type="Rhea" id="RHEA-COMP:14573"/>
        <dbReference type="ChEBI" id="CHEBI:15377"/>
        <dbReference type="ChEBI" id="CHEBI:15378"/>
        <dbReference type="ChEBI" id="CHEBI:17790"/>
        <dbReference type="ChEBI" id="CHEBI:140522"/>
        <dbReference type="ChEBI" id="CHEBI:140523"/>
        <dbReference type="EC" id="3.1.1.11"/>
    </reaction>
</comment>
<dbReference type="InterPro" id="IPR033131">
    <property type="entry name" value="Pectinesterase_Asp_AS"/>
</dbReference>
<dbReference type="PANTHER" id="PTHR31707">
    <property type="entry name" value="PECTINESTERASE"/>
    <property type="match status" value="1"/>
</dbReference>
<dbReference type="InterPro" id="IPR035513">
    <property type="entry name" value="Invertase/methylesterase_inhib"/>
</dbReference>
<organism evidence="16 17">
    <name type="scientific">Salvia divinorum</name>
    <name type="common">Maria pastora</name>
    <name type="synonym">Diviner's sage</name>
    <dbReference type="NCBI Taxonomy" id="28513"/>
    <lineage>
        <taxon>Eukaryota</taxon>
        <taxon>Viridiplantae</taxon>
        <taxon>Streptophyta</taxon>
        <taxon>Embryophyta</taxon>
        <taxon>Tracheophyta</taxon>
        <taxon>Spermatophyta</taxon>
        <taxon>Magnoliopsida</taxon>
        <taxon>eudicotyledons</taxon>
        <taxon>Gunneridae</taxon>
        <taxon>Pentapetalae</taxon>
        <taxon>asterids</taxon>
        <taxon>lamiids</taxon>
        <taxon>Lamiales</taxon>
        <taxon>Lamiaceae</taxon>
        <taxon>Nepetoideae</taxon>
        <taxon>Mentheae</taxon>
        <taxon>Salviinae</taxon>
        <taxon>Salvia</taxon>
        <taxon>Salvia subgen. Calosphace</taxon>
    </lineage>
</organism>
<dbReference type="EMBL" id="JBEAFC010000007">
    <property type="protein sequence ID" value="KAL1547865.1"/>
    <property type="molecule type" value="Genomic_DNA"/>
</dbReference>
<dbReference type="SMART" id="SM00856">
    <property type="entry name" value="PMEI"/>
    <property type="match status" value="1"/>
</dbReference>
<reference evidence="16 17" key="1">
    <citation type="submission" date="2024-06" db="EMBL/GenBank/DDBJ databases">
        <title>A chromosome level genome sequence of Diviner's sage (Salvia divinorum).</title>
        <authorList>
            <person name="Ford S.A."/>
            <person name="Ro D.-K."/>
            <person name="Ness R.W."/>
            <person name="Phillips M.A."/>
        </authorList>
    </citation>
    <scope>NUCLEOTIDE SEQUENCE [LARGE SCALE GENOMIC DNA]</scope>
    <source>
        <strain evidence="16">SAF-2024a</strain>
        <tissue evidence="16">Leaf</tissue>
    </source>
</reference>
<dbReference type="PROSITE" id="PS00503">
    <property type="entry name" value="PECTINESTERASE_2"/>
    <property type="match status" value="1"/>
</dbReference>
<feature type="active site" evidence="12">
    <location>
        <position position="376"/>
    </location>
</feature>
<evidence type="ECO:0000256" key="6">
    <source>
        <dbReference type="ARBA" id="ARBA00022512"/>
    </source>
</evidence>
<dbReference type="InterPro" id="IPR006501">
    <property type="entry name" value="Pectinesterase_inhib_dom"/>
</dbReference>
<comment type="similarity">
    <text evidence="4">In the C-terminal section; belongs to the pectinesterase family.</text>
</comment>
<evidence type="ECO:0000256" key="13">
    <source>
        <dbReference type="RuleBase" id="RU000589"/>
    </source>
</evidence>
<evidence type="ECO:0000256" key="14">
    <source>
        <dbReference type="SAM" id="Phobius"/>
    </source>
</evidence>
<comment type="similarity">
    <text evidence="3">In the N-terminal section; belongs to the PMEI family.</text>
</comment>